<dbReference type="AlphaFoldDB" id="A0A485M4M7"/>
<name>A0A485M4M7_9ZZZZ</name>
<dbReference type="PROSITE" id="PS50914">
    <property type="entry name" value="BON"/>
    <property type="match status" value="3"/>
</dbReference>
<feature type="domain" description="BON" evidence="1">
    <location>
        <begin position="157"/>
        <end position="225"/>
    </location>
</feature>
<accession>A0A485M4M7</accession>
<feature type="domain" description="BON" evidence="1">
    <location>
        <begin position="8"/>
        <end position="76"/>
    </location>
</feature>
<evidence type="ECO:0000259" key="1">
    <source>
        <dbReference type="PROSITE" id="PS50914"/>
    </source>
</evidence>
<reference evidence="2" key="1">
    <citation type="submission" date="2019-03" db="EMBL/GenBank/DDBJ databases">
        <authorList>
            <person name="Hao L."/>
        </authorList>
    </citation>
    <scope>NUCLEOTIDE SEQUENCE</scope>
</reference>
<dbReference type="InterPro" id="IPR007055">
    <property type="entry name" value="BON_dom"/>
</dbReference>
<dbReference type="Gene3D" id="3.30.1340.30">
    <property type="match status" value="3"/>
</dbReference>
<proteinExistence type="predicted"/>
<dbReference type="PANTHER" id="PTHR34606:SF15">
    <property type="entry name" value="BON DOMAIN-CONTAINING PROTEIN"/>
    <property type="match status" value="1"/>
</dbReference>
<sequence>MAQTGSRNPEDIKADVISQLSSDSRLNDAHIRVDVSDGTVVLSGTVPTYSDRQGAEEDAYAIPGVRSVENRLKVRFPAGVKIPSDQEIARNITNVLKMSPNVDAARIRVSVLDGVVTLTGLVHSSWQKDNAGQLAENVTGVMAVDNRLRVEPATAVQDRLIEKDIRNSLARSVSVNADNVVILVKDGIVTLKGTVDNYHAYRTVRDIANYTSGVVRVNNELVVKG</sequence>
<dbReference type="EMBL" id="CAADRM010000085">
    <property type="protein sequence ID" value="VFU13965.1"/>
    <property type="molecule type" value="Genomic_DNA"/>
</dbReference>
<feature type="domain" description="BON" evidence="1">
    <location>
        <begin position="84"/>
        <end position="152"/>
    </location>
</feature>
<dbReference type="InterPro" id="IPR051686">
    <property type="entry name" value="Lipoprotein_DolP"/>
</dbReference>
<dbReference type="SMART" id="SM00749">
    <property type="entry name" value="BON"/>
    <property type="match status" value="3"/>
</dbReference>
<protein>
    <submittedName>
        <fullName evidence="2">Periplasmic protein</fullName>
    </submittedName>
</protein>
<organism evidence="2">
    <name type="scientific">anaerobic digester metagenome</name>
    <dbReference type="NCBI Taxonomy" id="1263854"/>
    <lineage>
        <taxon>unclassified sequences</taxon>
        <taxon>metagenomes</taxon>
        <taxon>ecological metagenomes</taxon>
    </lineage>
</organism>
<dbReference type="InterPro" id="IPR014004">
    <property type="entry name" value="Transpt-assoc_nodulatn_dom_bac"/>
</dbReference>
<gene>
    <name evidence="2" type="ORF">SCFA_230006</name>
</gene>
<dbReference type="PANTHER" id="PTHR34606">
    <property type="entry name" value="BON DOMAIN-CONTAINING PROTEIN"/>
    <property type="match status" value="1"/>
</dbReference>
<dbReference type="Pfam" id="PF04972">
    <property type="entry name" value="BON"/>
    <property type="match status" value="3"/>
</dbReference>
<evidence type="ECO:0000313" key="2">
    <source>
        <dbReference type="EMBL" id="VFU13965.1"/>
    </source>
</evidence>